<evidence type="ECO:0000256" key="1">
    <source>
        <dbReference type="SAM" id="Phobius"/>
    </source>
</evidence>
<dbReference type="OrthoDB" id="340884at2157"/>
<dbReference type="AlphaFoldDB" id="M0A8A6"/>
<keyword evidence="1" id="KW-0472">Membrane</keyword>
<dbReference type="STRING" id="1230458.C484_06849"/>
<organism evidence="2 3">
    <name type="scientific">Natrialba taiwanensis DSM 12281</name>
    <dbReference type="NCBI Taxonomy" id="1230458"/>
    <lineage>
        <taxon>Archaea</taxon>
        <taxon>Methanobacteriati</taxon>
        <taxon>Methanobacteriota</taxon>
        <taxon>Stenosarchaea group</taxon>
        <taxon>Halobacteria</taxon>
        <taxon>Halobacteriales</taxon>
        <taxon>Natrialbaceae</taxon>
        <taxon>Natrialba</taxon>
    </lineage>
</organism>
<dbReference type="Proteomes" id="UP000011648">
    <property type="component" value="Unassembled WGS sequence"/>
</dbReference>
<keyword evidence="1" id="KW-0812">Transmembrane</keyword>
<gene>
    <name evidence="2" type="ORF">C484_06849</name>
</gene>
<reference evidence="2 3" key="1">
    <citation type="journal article" date="2014" name="PLoS Genet.">
        <title>Phylogenetically driven sequencing of extremely halophilic archaea reveals strategies for static and dynamic osmo-response.</title>
        <authorList>
            <person name="Becker E.A."/>
            <person name="Seitzer P.M."/>
            <person name="Tritt A."/>
            <person name="Larsen D."/>
            <person name="Krusor M."/>
            <person name="Yao A.I."/>
            <person name="Wu D."/>
            <person name="Madern D."/>
            <person name="Eisen J.A."/>
            <person name="Darling A.E."/>
            <person name="Facciotti M.T."/>
        </authorList>
    </citation>
    <scope>NUCLEOTIDE SEQUENCE [LARGE SCALE GENOMIC DNA]</scope>
    <source>
        <strain evidence="2 3">DSM 12281</strain>
    </source>
</reference>
<protein>
    <recommendedName>
        <fullName evidence="4">Copper resistance protein CopD</fullName>
    </recommendedName>
</protein>
<feature type="transmembrane region" description="Helical" evidence="1">
    <location>
        <begin position="12"/>
        <end position="33"/>
    </location>
</feature>
<accession>M0A8A6</accession>
<feature type="transmembrane region" description="Helical" evidence="1">
    <location>
        <begin position="86"/>
        <end position="106"/>
    </location>
</feature>
<evidence type="ECO:0000313" key="2">
    <source>
        <dbReference type="EMBL" id="ELY94122.1"/>
    </source>
</evidence>
<evidence type="ECO:0008006" key="4">
    <source>
        <dbReference type="Google" id="ProtNLM"/>
    </source>
</evidence>
<feature type="transmembrane region" description="Helical" evidence="1">
    <location>
        <begin position="54"/>
        <end position="74"/>
    </location>
</feature>
<sequence>MVETFVTQTLHLVFGALWAGSVFYVAFVVLPLARDGEFNTTKPLEAIAGKLTTISRVSALVLLLTGGHLAQARYTSESLFGSTRGHLVLLMVALWLLLATLVEIGSKRLESGLNGKKLREPAADALGLYRAAALVGIALLVVGGAITTNLAASISL</sequence>
<dbReference type="RefSeq" id="WP_006825185.1">
    <property type="nucleotide sequence ID" value="NZ_AOIL01000018.1"/>
</dbReference>
<comment type="caution">
    <text evidence="2">The sequence shown here is derived from an EMBL/GenBank/DDBJ whole genome shotgun (WGS) entry which is preliminary data.</text>
</comment>
<dbReference type="EMBL" id="AOIL01000018">
    <property type="protein sequence ID" value="ELY94122.1"/>
    <property type="molecule type" value="Genomic_DNA"/>
</dbReference>
<proteinExistence type="predicted"/>
<dbReference type="PATRIC" id="fig|1230458.4.peg.1389"/>
<keyword evidence="1" id="KW-1133">Transmembrane helix</keyword>
<feature type="transmembrane region" description="Helical" evidence="1">
    <location>
        <begin position="127"/>
        <end position="146"/>
    </location>
</feature>
<evidence type="ECO:0000313" key="3">
    <source>
        <dbReference type="Proteomes" id="UP000011648"/>
    </source>
</evidence>
<name>M0A8A6_9EURY</name>
<keyword evidence="3" id="KW-1185">Reference proteome</keyword>